<accession>A0A5S4FS61</accession>
<keyword evidence="2" id="KW-1133">Transmembrane helix</keyword>
<keyword evidence="2" id="KW-0472">Membrane</keyword>
<protein>
    <recommendedName>
        <fullName evidence="6">LPXTG cell wall anchor domain-containing protein</fullName>
    </recommendedName>
</protein>
<keyword evidence="2" id="KW-0812">Transmembrane</keyword>
<dbReference type="RefSeq" id="WP_138665614.1">
    <property type="nucleotide sequence ID" value="NZ_VCKY01000021.1"/>
</dbReference>
<gene>
    <name evidence="4" type="ORF">ETD86_08850</name>
</gene>
<evidence type="ECO:0000256" key="1">
    <source>
        <dbReference type="SAM" id="MobiDB-lite"/>
    </source>
</evidence>
<feature type="transmembrane region" description="Helical" evidence="2">
    <location>
        <begin position="425"/>
        <end position="447"/>
    </location>
</feature>
<dbReference type="Proteomes" id="UP000309128">
    <property type="component" value="Unassembled WGS sequence"/>
</dbReference>
<feature type="compositionally biased region" description="Low complexity" evidence="1">
    <location>
        <begin position="321"/>
        <end position="367"/>
    </location>
</feature>
<keyword evidence="3" id="KW-0732">Signal</keyword>
<evidence type="ECO:0000256" key="3">
    <source>
        <dbReference type="SAM" id="SignalP"/>
    </source>
</evidence>
<dbReference type="OrthoDB" id="3535985at2"/>
<proteinExistence type="predicted"/>
<sequence length="458" mass="48357">MSRWRKALIAASVGVAASAAFVMTPADAQSFNLVVGYRCTGGIAGNGPVTLEARVNIPTAVQVGGSMNLAWTLRYTGNRRFMSPDYYEAGALTSVRANMELNGAWNGILTADGTRAQAALQPNVRVETPEGLSSSAHLTEEGVIQLRPRGMTVDFLPPEGVTVVNNDKLDRVSYSGSWAHDSSTREEYHDYLRDVHTLTNPGVGDSASITFRGTGFEYIGRRMPDVSRVRVTVDDDTSGEVDPTKTTSGQPTNAIEGNQSLWKRTDLDYGEHTVTIEALDNAPIHLDAFKLHTRSMIEPPTLHRSTCVVTSAPDVVEIVVGGTSTPTSSPTWTPTTDPTSTGTPTNGTSPSNTPTTGTPNPTSQYTHPGVVVVVPGVVSTATPTTSTTTSVKPTATKYVRPQVAKTPKGGVETGEAPDPPMDTGAYGLIASGSVMIMGSAAGGLLFWRRRAAHAGGVK</sequence>
<feature type="compositionally biased region" description="Polar residues" evidence="1">
    <location>
        <begin position="244"/>
        <end position="255"/>
    </location>
</feature>
<feature type="region of interest" description="Disordered" evidence="1">
    <location>
        <begin position="320"/>
        <end position="367"/>
    </location>
</feature>
<organism evidence="4 5">
    <name type="scientific">Nonomuraea turkmeniaca</name>
    <dbReference type="NCBI Taxonomy" id="103838"/>
    <lineage>
        <taxon>Bacteria</taxon>
        <taxon>Bacillati</taxon>
        <taxon>Actinomycetota</taxon>
        <taxon>Actinomycetes</taxon>
        <taxon>Streptosporangiales</taxon>
        <taxon>Streptosporangiaceae</taxon>
        <taxon>Nonomuraea</taxon>
    </lineage>
</organism>
<dbReference type="Gene3D" id="2.60.120.260">
    <property type="entry name" value="Galactose-binding domain-like"/>
    <property type="match status" value="1"/>
</dbReference>
<feature type="region of interest" description="Disordered" evidence="1">
    <location>
        <begin position="233"/>
        <end position="255"/>
    </location>
</feature>
<evidence type="ECO:0000256" key="2">
    <source>
        <dbReference type="SAM" id="Phobius"/>
    </source>
</evidence>
<dbReference type="EMBL" id="VCKY01000021">
    <property type="protein sequence ID" value="TMR23204.1"/>
    <property type="molecule type" value="Genomic_DNA"/>
</dbReference>
<evidence type="ECO:0000313" key="4">
    <source>
        <dbReference type="EMBL" id="TMR23204.1"/>
    </source>
</evidence>
<comment type="caution">
    <text evidence="4">The sequence shown here is derived from an EMBL/GenBank/DDBJ whole genome shotgun (WGS) entry which is preliminary data.</text>
</comment>
<evidence type="ECO:0000313" key="5">
    <source>
        <dbReference type="Proteomes" id="UP000309128"/>
    </source>
</evidence>
<keyword evidence="5" id="KW-1185">Reference proteome</keyword>
<reference evidence="4 5" key="1">
    <citation type="submission" date="2019-05" db="EMBL/GenBank/DDBJ databases">
        <title>Draft genome sequence of Nonomuraea turkmeniaca DSM 43926.</title>
        <authorList>
            <person name="Saricaoglu S."/>
            <person name="Isik K."/>
        </authorList>
    </citation>
    <scope>NUCLEOTIDE SEQUENCE [LARGE SCALE GENOMIC DNA]</scope>
    <source>
        <strain evidence="4 5">DSM 43926</strain>
    </source>
</reference>
<evidence type="ECO:0008006" key="6">
    <source>
        <dbReference type="Google" id="ProtNLM"/>
    </source>
</evidence>
<feature type="signal peptide" evidence="3">
    <location>
        <begin position="1"/>
        <end position="28"/>
    </location>
</feature>
<dbReference type="AlphaFoldDB" id="A0A5S4FS61"/>
<feature type="chain" id="PRO_5024375217" description="LPXTG cell wall anchor domain-containing protein" evidence="3">
    <location>
        <begin position="29"/>
        <end position="458"/>
    </location>
</feature>
<name>A0A5S4FS61_9ACTN</name>